<evidence type="ECO:0000256" key="2">
    <source>
        <dbReference type="ARBA" id="ARBA00022630"/>
    </source>
</evidence>
<comment type="cofactor">
    <cofactor evidence="1">
        <name>FMN</name>
        <dbReference type="ChEBI" id="CHEBI:58210"/>
    </cofactor>
</comment>
<feature type="domain" description="Flavin reductase like" evidence="5">
    <location>
        <begin position="20"/>
        <end position="182"/>
    </location>
</feature>
<evidence type="ECO:0000256" key="1">
    <source>
        <dbReference type="ARBA" id="ARBA00001917"/>
    </source>
</evidence>
<keyword evidence="7" id="KW-1185">Reference proteome</keyword>
<name>A0ABY7K552_9ACTN</name>
<gene>
    <name evidence="6" type="ORF">M6B22_10150</name>
</gene>
<dbReference type="SUPFAM" id="SSF50475">
    <property type="entry name" value="FMN-binding split barrel"/>
    <property type="match status" value="1"/>
</dbReference>
<keyword evidence="3" id="KW-0288">FMN</keyword>
<evidence type="ECO:0000313" key="6">
    <source>
        <dbReference type="EMBL" id="WAX59100.1"/>
    </source>
</evidence>
<evidence type="ECO:0000256" key="3">
    <source>
        <dbReference type="ARBA" id="ARBA00022643"/>
    </source>
</evidence>
<evidence type="ECO:0000259" key="5">
    <source>
        <dbReference type="SMART" id="SM00903"/>
    </source>
</evidence>
<dbReference type="EMBL" id="CP097463">
    <property type="protein sequence ID" value="WAX59100.1"/>
    <property type="molecule type" value="Genomic_DNA"/>
</dbReference>
<dbReference type="SMART" id="SM00903">
    <property type="entry name" value="Flavin_Reduct"/>
    <property type="match status" value="1"/>
</dbReference>
<evidence type="ECO:0000313" key="7">
    <source>
        <dbReference type="Proteomes" id="UP001164693"/>
    </source>
</evidence>
<dbReference type="Proteomes" id="UP001164693">
    <property type="component" value="Chromosome"/>
</dbReference>
<dbReference type="PANTHER" id="PTHR33798:SF5">
    <property type="entry name" value="FLAVIN REDUCTASE LIKE DOMAIN-CONTAINING PROTEIN"/>
    <property type="match status" value="1"/>
</dbReference>
<dbReference type="RefSeq" id="WP_269445641.1">
    <property type="nucleotide sequence ID" value="NZ_CP097463.1"/>
</dbReference>
<protein>
    <submittedName>
        <fullName evidence="6">Flavin reductase family protein</fullName>
    </submittedName>
</protein>
<dbReference type="InterPro" id="IPR002563">
    <property type="entry name" value="Flavin_Rdtase-like_dom"/>
</dbReference>
<organism evidence="6 7">
    <name type="scientific">Jatrophihabitans cynanchi</name>
    <dbReference type="NCBI Taxonomy" id="2944128"/>
    <lineage>
        <taxon>Bacteria</taxon>
        <taxon>Bacillati</taxon>
        <taxon>Actinomycetota</taxon>
        <taxon>Actinomycetes</taxon>
        <taxon>Jatrophihabitantales</taxon>
        <taxon>Jatrophihabitantaceae</taxon>
        <taxon>Jatrophihabitans</taxon>
    </lineage>
</organism>
<proteinExistence type="inferred from homology"/>
<dbReference type="Pfam" id="PF01613">
    <property type="entry name" value="Flavin_Reduct"/>
    <property type="match status" value="1"/>
</dbReference>
<evidence type="ECO:0000256" key="4">
    <source>
        <dbReference type="ARBA" id="ARBA00038054"/>
    </source>
</evidence>
<keyword evidence="2" id="KW-0285">Flavoprotein</keyword>
<sequence>MRVIDLAGRTGAQKQGLLSQLVVPRPIAMITTLDTAGALNVAPFSYFMPVSGEPPLVAVTIGTTREASPGPKDTWTNLQASGEFVINVTTSALAAHIETVAREYPSEVDEVAVAGWQLVASQLVAPPSLAESPAHLECRVHEVITRGDARSCFSGVHIVLAEVVCITADESILTDEGRIDPPAIRAVGRMGFPWFVTAVPEAMFTQDRIAYADLDPVPGTAEGGREEGVLARGAPG</sequence>
<dbReference type="Gene3D" id="2.30.110.10">
    <property type="entry name" value="Electron Transport, Fmn-binding Protein, Chain A"/>
    <property type="match status" value="1"/>
</dbReference>
<dbReference type="InterPro" id="IPR012349">
    <property type="entry name" value="Split_barrel_FMN-bd"/>
</dbReference>
<accession>A0ABY7K552</accession>
<comment type="similarity">
    <text evidence="4">Belongs to the flavoredoxin family.</text>
</comment>
<reference evidence="6" key="1">
    <citation type="submission" date="2022-05" db="EMBL/GenBank/DDBJ databases">
        <title>Jatrophihabitans sp. SB3-54 whole genome sequence.</title>
        <authorList>
            <person name="Suh M.K."/>
            <person name="Eom M.K."/>
            <person name="Kim J.S."/>
            <person name="Kim H.S."/>
            <person name="Do H.E."/>
            <person name="Shin Y.K."/>
            <person name="Lee J.-S."/>
        </authorList>
    </citation>
    <scope>NUCLEOTIDE SEQUENCE</scope>
    <source>
        <strain evidence="6">SB3-54</strain>
    </source>
</reference>
<dbReference type="PANTHER" id="PTHR33798">
    <property type="entry name" value="FLAVOPROTEIN OXYGENASE"/>
    <property type="match status" value="1"/>
</dbReference>